<dbReference type="GO" id="GO:0008443">
    <property type="term" value="F:phosphofructokinase activity"/>
    <property type="evidence" value="ECO:0007669"/>
    <property type="project" value="TreeGrafter"/>
</dbReference>
<dbReference type="InterPro" id="IPR017583">
    <property type="entry name" value="Tagatose/fructose_Pkinase"/>
</dbReference>
<evidence type="ECO:0000256" key="4">
    <source>
        <dbReference type="ARBA" id="ARBA00022777"/>
    </source>
</evidence>
<dbReference type="EMBL" id="CP016779">
    <property type="protein sequence ID" value="ASY23716.1"/>
    <property type="molecule type" value="Genomic_DNA"/>
</dbReference>
<evidence type="ECO:0000256" key="5">
    <source>
        <dbReference type="ARBA" id="ARBA00022840"/>
    </source>
</evidence>
<dbReference type="KEGG" id="nab:B1sIIB91_02110"/>
<dbReference type="PANTHER" id="PTHR46566:SF2">
    <property type="entry name" value="ATP-DEPENDENT 6-PHOSPHOFRUCTOKINASE ISOZYME 2"/>
    <property type="match status" value="1"/>
</dbReference>
<organism evidence="8 9">
    <name type="scientific">Candidatus Nanopelagicus abundans</name>
    <dbReference type="NCBI Taxonomy" id="1884916"/>
    <lineage>
        <taxon>Bacteria</taxon>
        <taxon>Bacillati</taxon>
        <taxon>Actinomycetota</taxon>
        <taxon>Actinomycetes</taxon>
        <taxon>Candidatus Nanopelagicales</taxon>
        <taxon>Candidatus Nanopelagicaceae</taxon>
        <taxon>Candidatus Nanopelagicus</taxon>
    </lineage>
</organism>
<feature type="domain" description="Carbohydrate kinase PfkB" evidence="7">
    <location>
        <begin position="19"/>
        <end position="303"/>
    </location>
</feature>
<dbReference type="GO" id="GO:0005829">
    <property type="term" value="C:cytosol"/>
    <property type="evidence" value="ECO:0007669"/>
    <property type="project" value="TreeGrafter"/>
</dbReference>
<dbReference type="SUPFAM" id="SSF53613">
    <property type="entry name" value="Ribokinase-like"/>
    <property type="match status" value="1"/>
</dbReference>
<dbReference type="OrthoDB" id="9801219at2"/>
<evidence type="ECO:0000256" key="1">
    <source>
        <dbReference type="ARBA" id="ARBA00010688"/>
    </source>
</evidence>
<dbReference type="PANTHER" id="PTHR46566">
    <property type="entry name" value="1-PHOSPHOFRUCTOKINASE-RELATED"/>
    <property type="match status" value="1"/>
</dbReference>
<dbReference type="InterPro" id="IPR002139">
    <property type="entry name" value="Ribo/fructo_kinase"/>
</dbReference>
<dbReference type="InterPro" id="IPR011611">
    <property type="entry name" value="PfkB_dom"/>
</dbReference>
<comment type="similarity">
    <text evidence="1">Belongs to the carbohydrate kinase PfkB family.</text>
</comment>
<sequence length="319" mass="34084">MLILTPNPCLDVTLWVNRLSLGSVHRASKNETTAGGKGINVARASASLGAPGHLILMLPTVQADLYKQRLEAEKIKVSYLDIPGEVRKAIIINQNEGTEITVVNGAGPDITASDWDKYCDLVIKNTSKDELVLLMGSMPSASPQDAIEKLSKKIHAVGAQLLVDTAPASLKSRKSEILDFITPNLEEAEALISGDDGSLFVVNNENIEERAMIVAQKLQGVVAKQVFITVGEHGCAFNNGSEKWFLPAFKLNPNLYKSAVGAGDSFVAGLANYLNQNSANIDWKECAKFAMATAAASCESYLAGGVDKERALLILAGKS</sequence>
<evidence type="ECO:0000259" key="7">
    <source>
        <dbReference type="Pfam" id="PF00294"/>
    </source>
</evidence>
<protein>
    <submittedName>
        <fullName evidence="8">1-phosphofructokinase</fullName>
    </submittedName>
</protein>
<dbReference type="GO" id="GO:0005524">
    <property type="term" value="F:ATP binding"/>
    <property type="evidence" value="ECO:0007669"/>
    <property type="project" value="UniProtKB-KW"/>
</dbReference>
<evidence type="ECO:0000256" key="3">
    <source>
        <dbReference type="ARBA" id="ARBA00022741"/>
    </source>
</evidence>
<evidence type="ECO:0000256" key="2">
    <source>
        <dbReference type="ARBA" id="ARBA00022679"/>
    </source>
</evidence>
<evidence type="ECO:0000313" key="8">
    <source>
        <dbReference type="EMBL" id="ASY23716.1"/>
    </source>
</evidence>
<dbReference type="Proteomes" id="UP000217210">
    <property type="component" value="Chromosome"/>
</dbReference>
<keyword evidence="5" id="KW-0067">ATP-binding</keyword>
<dbReference type="Pfam" id="PF00294">
    <property type="entry name" value="PfkB"/>
    <property type="match status" value="1"/>
</dbReference>
<dbReference type="Gene3D" id="3.40.1190.20">
    <property type="match status" value="1"/>
</dbReference>
<reference evidence="8 9" key="1">
    <citation type="submission" date="2016-07" db="EMBL/GenBank/DDBJ databases">
        <title>High microdiversification within the ubiquitous acI lineage of Actinobacteria.</title>
        <authorList>
            <person name="Neuenschwander S.M."/>
            <person name="Salcher M."/>
            <person name="Ghai R."/>
            <person name="Pernthaler J."/>
        </authorList>
    </citation>
    <scope>NUCLEOTIDE SEQUENCE [LARGE SCALE GENOMIC DNA]</scope>
    <source>
        <strain evidence="8">MMS-IIB-91</strain>
    </source>
</reference>
<evidence type="ECO:0000256" key="6">
    <source>
        <dbReference type="PIRNR" id="PIRNR000535"/>
    </source>
</evidence>
<dbReference type="InterPro" id="IPR029056">
    <property type="entry name" value="Ribokinase-like"/>
</dbReference>
<gene>
    <name evidence="8" type="ORF">B1sIIB91_02110</name>
</gene>
<keyword evidence="9" id="KW-1185">Reference proteome</keyword>
<proteinExistence type="inferred from homology"/>
<keyword evidence="2 6" id="KW-0808">Transferase</keyword>
<evidence type="ECO:0000313" key="9">
    <source>
        <dbReference type="Proteomes" id="UP000217210"/>
    </source>
</evidence>
<dbReference type="RefSeq" id="WP_095687992.1">
    <property type="nucleotide sequence ID" value="NZ_CP016779.1"/>
</dbReference>
<keyword evidence="4 8" id="KW-0418">Kinase</keyword>
<dbReference type="PRINTS" id="PR00990">
    <property type="entry name" value="RIBOKINASE"/>
</dbReference>
<accession>A0A249L402</accession>
<dbReference type="AlphaFoldDB" id="A0A249L402"/>
<dbReference type="PIRSF" id="PIRSF000535">
    <property type="entry name" value="1PFK/6PFK/LacC"/>
    <property type="match status" value="1"/>
</dbReference>
<keyword evidence="3" id="KW-0547">Nucleotide-binding</keyword>
<name>A0A249L402_9ACTN</name>